<proteinExistence type="predicted"/>
<evidence type="ECO:0000313" key="2">
    <source>
        <dbReference type="Proteomes" id="UP000250321"/>
    </source>
</evidence>
<comment type="caution">
    <text evidence="1">The sequence shown here is derived from an EMBL/GenBank/DDBJ whole genome shotgun (WGS) entry which is preliminary data.</text>
</comment>
<dbReference type="AlphaFoldDB" id="A0A314XJS2"/>
<dbReference type="Proteomes" id="UP000250321">
    <property type="component" value="Unassembled WGS sequence"/>
</dbReference>
<protein>
    <submittedName>
        <fullName evidence="1">Uncharacterized protein</fullName>
    </submittedName>
</protein>
<sequence length="136" mass="15026">MVDFVLPVNIKTLISREGGQNIKHVASGLNLQFEPGIHLTIRPQVLDSILDESGEVQLLNNGKLVAKLFKPEGHCGLISLVKVPDVKKLSEVKVKLVSRSPFKVDVPFDLWTFIDKDSTRCFVICYAPSGDSSNTH</sequence>
<evidence type="ECO:0000313" key="1">
    <source>
        <dbReference type="EMBL" id="PQP94524.1"/>
    </source>
</evidence>
<dbReference type="EMBL" id="PJQY01002342">
    <property type="protein sequence ID" value="PQP94524.1"/>
    <property type="molecule type" value="Genomic_DNA"/>
</dbReference>
<reference evidence="1 2" key="1">
    <citation type="submission" date="2018-02" db="EMBL/GenBank/DDBJ databases">
        <title>Draft genome of wild Prunus yedoensis var. nudiflora.</title>
        <authorList>
            <person name="Baek S."/>
            <person name="Kim J.-H."/>
            <person name="Choi K."/>
            <person name="Kim G.-B."/>
            <person name="Cho A."/>
            <person name="Jang H."/>
            <person name="Shin C.-H."/>
            <person name="Yu H.-J."/>
            <person name="Mun J.-H."/>
        </authorList>
    </citation>
    <scope>NUCLEOTIDE SEQUENCE [LARGE SCALE GENOMIC DNA]</scope>
    <source>
        <strain evidence="2">cv. Jeju island</strain>
        <tissue evidence="1">Leaf</tissue>
    </source>
</reference>
<accession>A0A314XJS2</accession>
<organism evidence="1 2">
    <name type="scientific">Prunus yedoensis var. nudiflora</name>
    <dbReference type="NCBI Taxonomy" id="2094558"/>
    <lineage>
        <taxon>Eukaryota</taxon>
        <taxon>Viridiplantae</taxon>
        <taxon>Streptophyta</taxon>
        <taxon>Embryophyta</taxon>
        <taxon>Tracheophyta</taxon>
        <taxon>Spermatophyta</taxon>
        <taxon>Magnoliopsida</taxon>
        <taxon>eudicotyledons</taxon>
        <taxon>Gunneridae</taxon>
        <taxon>Pentapetalae</taxon>
        <taxon>rosids</taxon>
        <taxon>fabids</taxon>
        <taxon>Rosales</taxon>
        <taxon>Rosaceae</taxon>
        <taxon>Amygdaloideae</taxon>
        <taxon>Amygdaleae</taxon>
        <taxon>Prunus</taxon>
    </lineage>
</organism>
<keyword evidence="2" id="KW-1185">Reference proteome</keyword>
<name>A0A314XJS2_PRUYE</name>
<gene>
    <name evidence="1" type="ORF">Pyn_35432</name>
</gene>